<organism evidence="1">
    <name type="scientific">uncultured Rubrobacteraceae bacterium</name>
    <dbReference type="NCBI Taxonomy" id="349277"/>
    <lineage>
        <taxon>Bacteria</taxon>
        <taxon>Bacillati</taxon>
        <taxon>Actinomycetota</taxon>
        <taxon>Rubrobacteria</taxon>
        <taxon>Rubrobacterales</taxon>
        <taxon>Rubrobacteraceae</taxon>
        <taxon>environmental samples</taxon>
    </lineage>
</organism>
<name>A0A6J4RMQ6_9ACTN</name>
<feature type="non-terminal residue" evidence="1">
    <location>
        <position position="41"/>
    </location>
</feature>
<gene>
    <name evidence="1" type="ORF">AVDCRST_MAG12-724</name>
</gene>
<dbReference type="EMBL" id="CADCVK010000122">
    <property type="protein sequence ID" value="CAA9470399.1"/>
    <property type="molecule type" value="Genomic_DNA"/>
</dbReference>
<reference evidence="1" key="1">
    <citation type="submission" date="2020-02" db="EMBL/GenBank/DDBJ databases">
        <authorList>
            <person name="Meier V. D."/>
        </authorList>
    </citation>
    <scope>NUCLEOTIDE SEQUENCE</scope>
    <source>
        <strain evidence="1">AVDCRST_MAG12</strain>
    </source>
</reference>
<sequence>AGAGGTVPRHRRLHVHEHAGRALCHRPAPGPPAGLLRLAVL</sequence>
<feature type="non-terminal residue" evidence="1">
    <location>
        <position position="1"/>
    </location>
</feature>
<evidence type="ECO:0000313" key="1">
    <source>
        <dbReference type="EMBL" id="CAA9470399.1"/>
    </source>
</evidence>
<protein>
    <submittedName>
        <fullName evidence="1">Uncharacterized protein</fullName>
    </submittedName>
</protein>
<proteinExistence type="predicted"/>
<accession>A0A6J4RMQ6</accession>
<dbReference type="AlphaFoldDB" id="A0A6J4RMQ6"/>